<dbReference type="InterPro" id="IPR037796">
    <property type="entry name" value="TAF6"/>
</dbReference>
<gene>
    <name evidence="8" type="primary">Acey_s0113.g402</name>
    <name evidence="8" type="ORF">Y032_0113g402</name>
</gene>
<name>A0A016TDK0_9BILA</name>
<dbReference type="InterPro" id="IPR011442">
    <property type="entry name" value="TAF6_C"/>
</dbReference>
<feature type="region of interest" description="Disordered" evidence="6">
    <location>
        <begin position="844"/>
        <end position="907"/>
    </location>
</feature>
<dbReference type="GO" id="GO:0003713">
    <property type="term" value="F:transcription coactivator activity"/>
    <property type="evidence" value="ECO:0007669"/>
    <property type="project" value="TreeGrafter"/>
</dbReference>
<feature type="compositionally biased region" description="Polar residues" evidence="6">
    <location>
        <begin position="739"/>
        <end position="751"/>
    </location>
</feature>
<dbReference type="Pfam" id="PF07571">
    <property type="entry name" value="TAF6_C"/>
    <property type="match status" value="1"/>
</dbReference>
<feature type="region of interest" description="Disordered" evidence="6">
    <location>
        <begin position="735"/>
        <end position="772"/>
    </location>
</feature>
<dbReference type="PANTHER" id="PTHR10221:SF9">
    <property type="entry name" value="TRANSCRIPTION INITIATION FACTOR TFIID SUBUNIT 6"/>
    <property type="match status" value="1"/>
</dbReference>
<feature type="region of interest" description="Disordered" evidence="6">
    <location>
        <begin position="445"/>
        <end position="476"/>
    </location>
</feature>
<feature type="compositionally biased region" description="Acidic residues" evidence="6">
    <location>
        <begin position="166"/>
        <end position="181"/>
    </location>
</feature>
<dbReference type="Proteomes" id="UP000024635">
    <property type="component" value="Unassembled WGS sequence"/>
</dbReference>
<evidence type="ECO:0000256" key="4">
    <source>
        <dbReference type="ARBA" id="ARBA00023163"/>
    </source>
</evidence>
<feature type="region of interest" description="Disordered" evidence="6">
    <location>
        <begin position="805"/>
        <end position="830"/>
    </location>
</feature>
<evidence type="ECO:0000256" key="5">
    <source>
        <dbReference type="ARBA" id="ARBA00023242"/>
    </source>
</evidence>
<dbReference type="GO" id="GO:0046695">
    <property type="term" value="C:SLIK (SAGA-like) complex"/>
    <property type="evidence" value="ECO:0007669"/>
    <property type="project" value="InterPro"/>
</dbReference>
<dbReference type="Gene3D" id="1.25.40.770">
    <property type="entry name" value="TAF6, C-terminal HEAT repeat domain"/>
    <property type="match status" value="1"/>
</dbReference>
<dbReference type="OrthoDB" id="361039at2759"/>
<accession>A0A016TDK0</accession>
<feature type="domain" description="TAF6 C-terminal HEAT repeat" evidence="7">
    <location>
        <begin position="482"/>
        <end position="663"/>
    </location>
</feature>
<dbReference type="GO" id="GO:0005669">
    <property type="term" value="C:transcription factor TFIID complex"/>
    <property type="evidence" value="ECO:0007669"/>
    <property type="project" value="InterPro"/>
</dbReference>
<dbReference type="InterPro" id="IPR016024">
    <property type="entry name" value="ARM-type_fold"/>
</dbReference>
<keyword evidence="5" id="KW-0539">Nucleus</keyword>
<dbReference type="CDD" id="cd08050">
    <property type="entry name" value="TAF6C"/>
    <property type="match status" value="1"/>
</dbReference>
<feature type="compositionally biased region" description="Polar residues" evidence="6">
    <location>
        <begin position="191"/>
        <end position="206"/>
    </location>
</feature>
<evidence type="ECO:0000313" key="9">
    <source>
        <dbReference type="Proteomes" id="UP000024635"/>
    </source>
</evidence>
<comment type="caution">
    <text evidence="8">The sequence shown here is derived from an EMBL/GenBank/DDBJ whole genome shotgun (WGS) entry which is preliminary data.</text>
</comment>
<dbReference type="AlphaFoldDB" id="A0A016TDK0"/>
<dbReference type="GO" id="GO:0000124">
    <property type="term" value="C:SAGA complex"/>
    <property type="evidence" value="ECO:0007669"/>
    <property type="project" value="InterPro"/>
</dbReference>
<dbReference type="SUPFAM" id="SSF48371">
    <property type="entry name" value="ARM repeat"/>
    <property type="match status" value="1"/>
</dbReference>
<comment type="similarity">
    <text evidence="2">Belongs to the TAF6 family.</text>
</comment>
<dbReference type="GO" id="GO:0051123">
    <property type="term" value="P:RNA polymerase II preinitiation complex assembly"/>
    <property type="evidence" value="ECO:0007669"/>
    <property type="project" value="TreeGrafter"/>
</dbReference>
<dbReference type="EMBL" id="JARK01001449">
    <property type="protein sequence ID" value="EYC00781.1"/>
    <property type="molecule type" value="Genomic_DNA"/>
</dbReference>
<evidence type="ECO:0000259" key="7">
    <source>
        <dbReference type="Pfam" id="PF07571"/>
    </source>
</evidence>
<feature type="compositionally biased region" description="Basic and acidic residues" evidence="6">
    <location>
        <begin position="207"/>
        <end position="221"/>
    </location>
</feature>
<keyword evidence="4" id="KW-0804">Transcription</keyword>
<evidence type="ECO:0000256" key="1">
    <source>
        <dbReference type="ARBA" id="ARBA00004123"/>
    </source>
</evidence>
<dbReference type="STRING" id="53326.A0A016TDK0"/>
<organism evidence="8 9">
    <name type="scientific">Ancylostoma ceylanicum</name>
    <dbReference type="NCBI Taxonomy" id="53326"/>
    <lineage>
        <taxon>Eukaryota</taxon>
        <taxon>Metazoa</taxon>
        <taxon>Ecdysozoa</taxon>
        <taxon>Nematoda</taxon>
        <taxon>Chromadorea</taxon>
        <taxon>Rhabditida</taxon>
        <taxon>Rhabditina</taxon>
        <taxon>Rhabditomorpha</taxon>
        <taxon>Strongyloidea</taxon>
        <taxon>Ancylostomatidae</taxon>
        <taxon>Ancylostomatinae</taxon>
        <taxon>Ancylostoma</taxon>
    </lineage>
</organism>
<evidence type="ECO:0000256" key="6">
    <source>
        <dbReference type="SAM" id="MobiDB-lite"/>
    </source>
</evidence>
<sequence length="907" mass="101262">MMRSAEEEEDVPVSRDLFVAANRTSCVDEKTPLVYNDPATGQSFRFILHRKNVRKADIYACARCKARRKYVRIMVHHGIFLRDPASLDHICHLSVAELKKLRLKREMKGFEETKLVLKGADTDGTCPKTAANLKAIKSKPPRTPRATRSRNPKIVEQSVPVFSQDDSVDQPDPQEEEDPSEDAVQVDSSRDSPSQPGNEPQNSEQEPAQKEKPAPARRNESFLDSVQMAVESLPENNREKAYVDILHYIYTKIFRNSFSCLLVMTSVEKKHQNTEESKVSIFHSGKFMTGADHTAWNRAYARGIALKLGVRRDGISEQALDNVMSHALEAVRNVLMTATHLCAHGRRSKLESRDVESSVNVNNSMFPFTSSHAPSNTQFHLSDMLNKSLYPNDRFVVDLRSIMNVPPRRMPFKRRIRKHWLVIEGEQPRVPENPVIMPPDSVSVLEGNGSDPSGSNESVMEDGRVPRTGNKLDQSASRPITSHALALDQQVFFRKCVETVMGPCPEKRREVLHLLSSDPGLQSLVPRFALIIFEGVRCNIAQRNLPVLRNILRLLKTLIDNVQVNLDKCLHDIIPAVCSCVVCSEISADPDDKRHFRVREFAALILAMVCKRTHLADVRARITTLLCRVFTDSRANLASLYGALYALGELGCETVASVVFPRLELLRRRIASLKEATPQQSGDAERVTHLIEKMLARFVRRRKMQGLNELVDFQKAFPGFGEAVYKRIQLSNERRKIQGNRSGGNAQQRSSVEGGGRKLSQTTTAVKRYPRLPQLPLRAPGIVRPTHSSVAKLRMFKYSQRHAGRGLFRQPPSSAPAQQRPVQPSEPAQQHLGAAPIAQQHPNVIPQNIRGPGAQAPGPLPAVSVEPAFPRRRPPTGVVEQGRAHPAVTVEPAFPRRPPGPPGGGVL</sequence>
<dbReference type="PANTHER" id="PTHR10221">
    <property type="entry name" value="TRANSCRIPTION INITIATION FACTOR TFIID SUBUNIT 6"/>
    <property type="match status" value="1"/>
</dbReference>
<reference evidence="9" key="1">
    <citation type="journal article" date="2015" name="Nat. Genet.">
        <title>The genome and transcriptome of the zoonotic hookworm Ancylostoma ceylanicum identify infection-specific gene families.</title>
        <authorList>
            <person name="Schwarz E.M."/>
            <person name="Hu Y."/>
            <person name="Antoshechkin I."/>
            <person name="Miller M.M."/>
            <person name="Sternberg P.W."/>
            <person name="Aroian R.V."/>
        </authorList>
    </citation>
    <scope>NUCLEOTIDE SEQUENCE</scope>
    <source>
        <strain evidence="9">HY135</strain>
    </source>
</reference>
<dbReference type="GO" id="GO:0016251">
    <property type="term" value="F:RNA polymerase II general transcription initiation factor activity"/>
    <property type="evidence" value="ECO:0007669"/>
    <property type="project" value="InterPro"/>
</dbReference>
<feature type="compositionally biased region" description="Pro residues" evidence="6">
    <location>
        <begin position="895"/>
        <end position="907"/>
    </location>
</feature>
<comment type="subcellular location">
    <subcellularLocation>
        <location evidence="1">Nucleus</location>
    </subcellularLocation>
</comment>
<keyword evidence="9" id="KW-1185">Reference proteome</keyword>
<keyword evidence="3" id="KW-0805">Transcription regulation</keyword>
<feature type="region of interest" description="Disordered" evidence="6">
    <location>
        <begin position="120"/>
        <end position="221"/>
    </location>
</feature>
<feature type="compositionally biased region" description="Basic residues" evidence="6">
    <location>
        <begin position="136"/>
        <end position="151"/>
    </location>
</feature>
<proteinExistence type="inferred from homology"/>
<feature type="compositionally biased region" description="Low complexity" evidence="6">
    <location>
        <begin position="809"/>
        <end position="825"/>
    </location>
</feature>
<protein>
    <recommendedName>
        <fullName evidence="7">TAF6 C-terminal HEAT repeat domain-containing protein</fullName>
    </recommendedName>
</protein>
<dbReference type="FunFam" id="1.25.40.770:FF:000001">
    <property type="entry name" value="Transcription initiation factor TFIID subunit 6"/>
    <property type="match status" value="1"/>
</dbReference>
<evidence type="ECO:0000256" key="2">
    <source>
        <dbReference type="ARBA" id="ARBA00007688"/>
    </source>
</evidence>
<evidence type="ECO:0000313" key="8">
    <source>
        <dbReference type="EMBL" id="EYC00781.1"/>
    </source>
</evidence>
<dbReference type="InterPro" id="IPR046344">
    <property type="entry name" value="TAF6_C_sf"/>
</dbReference>
<evidence type="ECO:0000256" key="3">
    <source>
        <dbReference type="ARBA" id="ARBA00023015"/>
    </source>
</evidence>